<dbReference type="SUPFAM" id="SSF82171">
    <property type="entry name" value="DPP6 N-terminal domain-like"/>
    <property type="match status" value="1"/>
</dbReference>
<keyword evidence="2" id="KW-1185">Reference proteome</keyword>
<accession>A0A8J3JPR9</accession>
<dbReference type="Pfam" id="PF09826">
    <property type="entry name" value="Beta_propel"/>
    <property type="match status" value="1"/>
</dbReference>
<sequence length="613" mass="65363">MLCLAALLLLAGCTVTDEPPRSAEEPTPGPAPELRLVAYDSCDELLKSVRTAAKEAVRPWGFDHGGMMWATAADSGMRAAGGPQALSDKAAPAYSGTNTHEAGVDEPDIVKTDGRRIVTVLGETLRVIDAASRQATGSLHLGPGSHQLLLQGDRALVLTAGWGLPAGWDLPAARGLADSARMRPGMSATRVRQVDLTGAPKVTGSYEIGAELTDSRMVGGVVRVVVTSHPLIEFPWRDKLTDSERIAANRKLIDQAPLEKWLPAYTSDGVAGRLDCGDVSRPDRFSGTATVTVLSFDLAAGRALGDGAPVGVLADANTVYGSGPHLYLAHDERWRGDQALGRTELYMFDVTGPRPVFAASGSVPGWLLNQYSLSEHDGVLRAATTTGQPWGSQPSSESTVYTLRRDGGQLRQLGKLGGLGKGERIYAVRFLGPAGYVVTFRQTDPLYAVDLRDPARPRLTGELKIPGFSSYLHPLDGGRLLGVGQDATEQGRTTGLQVSLFDVGGSDPKRLDQQKIAHGWSEAEHDPHAFLYWPDTRMLVVPYMAYDGGQRAGALVYRVGSDRLEKIGEVSRAELSYPRRSLVVGDTLWVVGDTVAVATPLAAPGPALARVLL</sequence>
<evidence type="ECO:0000313" key="2">
    <source>
        <dbReference type="Proteomes" id="UP000601223"/>
    </source>
</evidence>
<dbReference type="InterPro" id="IPR019198">
    <property type="entry name" value="Beta_propeller_containing"/>
</dbReference>
<dbReference type="AlphaFoldDB" id="A0A8J3JPR9"/>
<evidence type="ECO:0008006" key="3">
    <source>
        <dbReference type="Google" id="ProtNLM"/>
    </source>
</evidence>
<protein>
    <recommendedName>
        <fullName evidence="3">Benzoate transporter</fullName>
    </recommendedName>
</protein>
<evidence type="ECO:0000313" key="1">
    <source>
        <dbReference type="EMBL" id="GIF84488.1"/>
    </source>
</evidence>
<name>A0A8J3JPR9_9ACTN</name>
<comment type="caution">
    <text evidence="1">The sequence shown here is derived from an EMBL/GenBank/DDBJ whole genome shotgun (WGS) entry which is preliminary data.</text>
</comment>
<reference evidence="1 2" key="1">
    <citation type="submission" date="2021-01" db="EMBL/GenBank/DDBJ databases">
        <title>Whole genome shotgun sequence of Catellatospora bangladeshensis NBRC 107357.</title>
        <authorList>
            <person name="Komaki H."/>
            <person name="Tamura T."/>
        </authorList>
    </citation>
    <scope>NUCLEOTIDE SEQUENCE [LARGE SCALE GENOMIC DNA]</scope>
    <source>
        <strain evidence="1 2">NBRC 107357</strain>
    </source>
</reference>
<proteinExistence type="predicted"/>
<dbReference type="EMBL" id="BONF01000038">
    <property type="protein sequence ID" value="GIF84488.1"/>
    <property type="molecule type" value="Genomic_DNA"/>
</dbReference>
<gene>
    <name evidence="1" type="ORF">Cba03nite_58370</name>
</gene>
<organism evidence="1 2">
    <name type="scientific">Catellatospora bangladeshensis</name>
    <dbReference type="NCBI Taxonomy" id="310355"/>
    <lineage>
        <taxon>Bacteria</taxon>
        <taxon>Bacillati</taxon>
        <taxon>Actinomycetota</taxon>
        <taxon>Actinomycetes</taxon>
        <taxon>Micromonosporales</taxon>
        <taxon>Micromonosporaceae</taxon>
        <taxon>Catellatospora</taxon>
    </lineage>
</organism>
<dbReference type="Proteomes" id="UP000601223">
    <property type="component" value="Unassembled WGS sequence"/>
</dbReference>